<feature type="region of interest" description="Disordered" evidence="4">
    <location>
        <begin position="27"/>
        <end position="55"/>
    </location>
</feature>
<evidence type="ECO:0000256" key="1">
    <source>
        <dbReference type="ARBA" id="ARBA00008520"/>
    </source>
</evidence>
<gene>
    <name evidence="5" type="ORF">ACFQ4A_12250</name>
</gene>
<keyword evidence="3" id="KW-0732">Signal</keyword>
<protein>
    <submittedName>
        <fullName evidence="5">ABC transporter substrate-binding protein</fullName>
    </submittedName>
</protein>
<keyword evidence="6" id="KW-1185">Reference proteome</keyword>
<sequence>MKLKNLMFRIFILLFLLLVVVGCSNGNSEDSSNGKSGSGDESVTVNAIFPSGDGAEDDMKELTKQFEEENPNINVELEFVAYNSMKQKILTSAKTGDYDVTMVDLPWLAQFANAGILQEVPGEISQEDKDDIFDPILNGVTYNDKMYAMPWKNDAKFLFYNKEMLEEGGIDSPPKTWEEFKEQAQKIKDQDIVEHPTVWSWSQGEALVCDYVAVSSGLGGDIVKNGEPTFTNENIKEATEFMVDTLETGLSNPNSTEYLEQDVLDNFINEDSAFALNWSFMYNEVKNSDIADKLGITIVPGSEDVKSSTVYGGEGLGITSGSENPEEAWKYIQFLTSKEVQKNNIEITLPIWKSLYTDEKVLEDNPELVETAEEQFNHMVSRPKIPAYGELSQTIQVGVQEVLTGNKDVETGLKDLQKEAESVMQ</sequence>
<evidence type="ECO:0000256" key="3">
    <source>
        <dbReference type="ARBA" id="ARBA00022729"/>
    </source>
</evidence>
<accession>A0ABW3ZW28</accession>
<reference evidence="6" key="1">
    <citation type="journal article" date="2019" name="Int. J. Syst. Evol. Microbiol.">
        <title>The Global Catalogue of Microorganisms (GCM) 10K type strain sequencing project: providing services to taxonomists for standard genome sequencing and annotation.</title>
        <authorList>
            <consortium name="The Broad Institute Genomics Platform"/>
            <consortium name="The Broad Institute Genome Sequencing Center for Infectious Disease"/>
            <person name="Wu L."/>
            <person name="Ma J."/>
        </authorList>
    </citation>
    <scope>NUCLEOTIDE SEQUENCE [LARGE SCALE GENOMIC DNA]</scope>
    <source>
        <strain evidence="6">CCUG 54822</strain>
    </source>
</reference>
<dbReference type="PANTHER" id="PTHR43649">
    <property type="entry name" value="ARABINOSE-BINDING PROTEIN-RELATED"/>
    <property type="match status" value="1"/>
</dbReference>
<dbReference type="SUPFAM" id="SSF53850">
    <property type="entry name" value="Periplasmic binding protein-like II"/>
    <property type="match status" value="1"/>
</dbReference>
<evidence type="ECO:0000256" key="4">
    <source>
        <dbReference type="SAM" id="MobiDB-lite"/>
    </source>
</evidence>
<dbReference type="Pfam" id="PF01547">
    <property type="entry name" value="SBP_bac_1"/>
    <property type="match status" value="1"/>
</dbReference>
<dbReference type="EMBL" id="JBHTNH010000026">
    <property type="protein sequence ID" value="MFD1362429.1"/>
    <property type="molecule type" value="Genomic_DNA"/>
</dbReference>
<dbReference type="RefSeq" id="WP_382400970.1">
    <property type="nucleotide sequence ID" value="NZ_JBHTNH010000026.1"/>
</dbReference>
<comment type="caution">
    <text evidence="5">The sequence shown here is derived from an EMBL/GenBank/DDBJ whole genome shotgun (WGS) entry which is preliminary data.</text>
</comment>
<dbReference type="CDD" id="cd14750">
    <property type="entry name" value="PBP2_TMBP"/>
    <property type="match status" value="1"/>
</dbReference>
<dbReference type="PROSITE" id="PS51257">
    <property type="entry name" value="PROKAR_LIPOPROTEIN"/>
    <property type="match status" value="1"/>
</dbReference>
<evidence type="ECO:0000256" key="2">
    <source>
        <dbReference type="ARBA" id="ARBA00022448"/>
    </source>
</evidence>
<dbReference type="PANTHER" id="PTHR43649:SF34">
    <property type="entry name" value="ABC TRANSPORTER PERIPLASMIC-BINDING PROTEIN YCJN-RELATED"/>
    <property type="match status" value="1"/>
</dbReference>
<feature type="compositionally biased region" description="Polar residues" evidence="4">
    <location>
        <begin position="27"/>
        <end position="45"/>
    </location>
</feature>
<keyword evidence="2" id="KW-0813">Transport</keyword>
<organism evidence="5 6">
    <name type="scientific">Lentibacillus salinarum</name>
    <dbReference type="NCBI Taxonomy" id="446820"/>
    <lineage>
        <taxon>Bacteria</taxon>
        <taxon>Bacillati</taxon>
        <taxon>Bacillota</taxon>
        <taxon>Bacilli</taxon>
        <taxon>Bacillales</taxon>
        <taxon>Bacillaceae</taxon>
        <taxon>Lentibacillus</taxon>
    </lineage>
</organism>
<comment type="similarity">
    <text evidence="1">Belongs to the bacterial solute-binding protein 1 family.</text>
</comment>
<proteinExistence type="inferred from homology"/>
<dbReference type="Gene3D" id="3.40.190.10">
    <property type="entry name" value="Periplasmic binding protein-like II"/>
    <property type="match status" value="2"/>
</dbReference>
<dbReference type="Proteomes" id="UP001597178">
    <property type="component" value="Unassembled WGS sequence"/>
</dbReference>
<dbReference type="InterPro" id="IPR006059">
    <property type="entry name" value="SBP"/>
</dbReference>
<evidence type="ECO:0000313" key="6">
    <source>
        <dbReference type="Proteomes" id="UP001597178"/>
    </source>
</evidence>
<name>A0ABW3ZW28_9BACI</name>
<evidence type="ECO:0000313" key="5">
    <source>
        <dbReference type="EMBL" id="MFD1362429.1"/>
    </source>
</evidence>
<dbReference type="InterPro" id="IPR050490">
    <property type="entry name" value="Bact_solute-bd_prot1"/>
</dbReference>